<dbReference type="InterPro" id="IPR036388">
    <property type="entry name" value="WH-like_DNA-bd_sf"/>
</dbReference>
<evidence type="ECO:0000256" key="1">
    <source>
        <dbReference type="SAM" id="Coils"/>
    </source>
</evidence>
<gene>
    <name evidence="3" type="ORF">LKD81_01355</name>
</gene>
<dbReference type="AlphaFoldDB" id="A0AAE3E7M4"/>
<dbReference type="PROSITE" id="PS51688">
    <property type="entry name" value="ICA"/>
    <property type="match status" value="1"/>
</dbReference>
<comment type="caution">
    <text evidence="3">The sequence shown here is derived from an EMBL/GenBank/DDBJ whole genome shotgun (WGS) entry which is preliminary data.</text>
</comment>
<evidence type="ECO:0000259" key="2">
    <source>
        <dbReference type="PROSITE" id="PS51688"/>
    </source>
</evidence>
<name>A0AAE3E7M4_9FIRM</name>
<dbReference type="RefSeq" id="WP_308452436.1">
    <property type="nucleotide sequence ID" value="NZ_JAJEQR010000003.1"/>
</dbReference>
<evidence type="ECO:0000313" key="3">
    <source>
        <dbReference type="EMBL" id="MCC2229649.1"/>
    </source>
</evidence>
<feature type="domain" description="Peptidase S74" evidence="2">
    <location>
        <begin position="204"/>
        <end position="340"/>
    </location>
</feature>
<reference evidence="3" key="1">
    <citation type="submission" date="2021-10" db="EMBL/GenBank/DDBJ databases">
        <title>Anaerobic single-cell dispensing facilitates the cultivation of human gut bacteria.</title>
        <authorList>
            <person name="Afrizal A."/>
        </authorList>
    </citation>
    <scope>NUCLEOTIDE SEQUENCE</scope>
    <source>
        <strain evidence="3">CLA-AA-H215</strain>
    </source>
</reference>
<sequence>MAEKNADFLVDNGAYYDQIYFSTVANQVDYNGTSVADTLKDLSSDLAKHNHDGRYYTETEMNTKLAGKAEKNHTHPYLSTSGGTVDGDITVTGNVKMDTVSGNVKVNGNITMMKQGQMLCWSDENNKIQGRIYNNIITENNKKVQHFYILASNEANYALHLGVHDGMWTLDPDHGDDTNNQLALGAPSHRWGQFYTYVAVNTTSDRNEKENIEAIGAQYLDFFRGLKPVSYKLINGTSGRTHTGFIAQDVEEAMRAAGLTNMDFAGFCQDQKTEQVQKTKTVSATDPESGQEILEEMPYTEDVPVENEYVYSLRYEEFIALNTAMIQQLMKKSEEQKAVIAGLKDRISALEQRV</sequence>
<organism evidence="3 4">
    <name type="scientific">Hominifimenecus microfluidus</name>
    <dbReference type="NCBI Taxonomy" id="2885348"/>
    <lineage>
        <taxon>Bacteria</taxon>
        <taxon>Bacillati</taxon>
        <taxon>Bacillota</taxon>
        <taxon>Clostridia</taxon>
        <taxon>Lachnospirales</taxon>
        <taxon>Lachnospiraceae</taxon>
        <taxon>Hominifimenecus</taxon>
    </lineage>
</organism>
<dbReference type="Pfam" id="PF13884">
    <property type="entry name" value="Peptidase_S74"/>
    <property type="match status" value="1"/>
</dbReference>
<keyword evidence="4" id="KW-1185">Reference proteome</keyword>
<dbReference type="Gene3D" id="1.10.10.10">
    <property type="entry name" value="Winged helix-like DNA-binding domain superfamily/Winged helix DNA-binding domain"/>
    <property type="match status" value="1"/>
</dbReference>
<proteinExistence type="predicted"/>
<feature type="coiled-coil region" evidence="1">
    <location>
        <begin position="326"/>
        <end position="353"/>
    </location>
</feature>
<protein>
    <submittedName>
        <fullName evidence="3">Tail fiber domain-containing protein</fullName>
    </submittedName>
</protein>
<evidence type="ECO:0000313" key="4">
    <source>
        <dbReference type="Proteomes" id="UP001198182"/>
    </source>
</evidence>
<accession>A0AAE3E7M4</accession>
<keyword evidence="1" id="KW-0175">Coiled coil</keyword>
<dbReference type="EMBL" id="JAJEQR010000003">
    <property type="protein sequence ID" value="MCC2229649.1"/>
    <property type="molecule type" value="Genomic_DNA"/>
</dbReference>
<dbReference type="Proteomes" id="UP001198182">
    <property type="component" value="Unassembled WGS sequence"/>
</dbReference>
<dbReference type="InterPro" id="IPR030392">
    <property type="entry name" value="S74_ICA"/>
</dbReference>